<evidence type="ECO:0000313" key="2">
    <source>
        <dbReference type="Proteomes" id="UP000594430"/>
    </source>
</evidence>
<proteinExistence type="predicted"/>
<gene>
    <name evidence="1" type="ORF">IZU98_13575</name>
</gene>
<accession>A0A7S9Q216</accession>
<reference evidence="1 2" key="1">
    <citation type="submission" date="2020-11" db="EMBL/GenBank/DDBJ databases">
        <title>Pseudomonas fulva producing VIM-24.</title>
        <authorList>
            <person name="Liu S."/>
        </authorList>
    </citation>
    <scope>NUCLEOTIDE SEQUENCE [LARGE SCALE GENOMIC DNA]</scope>
    <source>
        <strain evidence="1 2">ZDHY414</strain>
    </source>
</reference>
<protein>
    <submittedName>
        <fullName evidence="1">DUF1654 domain-containing protein</fullName>
    </submittedName>
</protein>
<dbReference type="Pfam" id="PF07867">
    <property type="entry name" value="DUF1654"/>
    <property type="match status" value="1"/>
</dbReference>
<dbReference type="RefSeq" id="WP_196110010.1">
    <property type="nucleotide sequence ID" value="NZ_CP064943.1"/>
</dbReference>
<dbReference type="AlphaFoldDB" id="A0A7S9Q216"/>
<organism evidence="1 2">
    <name type="scientific">Pseudomonas fulva</name>
    <dbReference type="NCBI Taxonomy" id="47880"/>
    <lineage>
        <taxon>Bacteria</taxon>
        <taxon>Pseudomonadati</taxon>
        <taxon>Pseudomonadota</taxon>
        <taxon>Gammaproteobacteria</taxon>
        <taxon>Pseudomonadales</taxon>
        <taxon>Pseudomonadaceae</taxon>
        <taxon>Pseudomonas</taxon>
    </lineage>
</organism>
<dbReference type="Proteomes" id="UP000594430">
    <property type="component" value="Chromosome"/>
</dbReference>
<evidence type="ECO:0000313" key="1">
    <source>
        <dbReference type="EMBL" id="QPH47445.1"/>
    </source>
</evidence>
<dbReference type="InterPro" id="IPR012449">
    <property type="entry name" value="Phage_F116_Orf28"/>
</dbReference>
<name>A0A7S9Q216_9PSED</name>
<sequence length="83" mass="9603">MLPLAFSSSPSRSYERLGYRLQTLIASPHVQKRQYVDVKLAPEESEADWARLLDALEETNGIRVERLEPGVVRIAWREFIDTM</sequence>
<dbReference type="EMBL" id="CP064946">
    <property type="protein sequence ID" value="QPH47445.1"/>
    <property type="molecule type" value="Genomic_DNA"/>
</dbReference>